<dbReference type="EMBL" id="JABBWK010000090">
    <property type="protein sequence ID" value="KAG1893821.1"/>
    <property type="molecule type" value="Genomic_DNA"/>
</dbReference>
<keyword evidence="2" id="KW-1185">Reference proteome</keyword>
<protein>
    <submittedName>
        <fullName evidence="1">Uncharacterized protein</fullName>
    </submittedName>
</protein>
<evidence type="ECO:0000313" key="2">
    <source>
        <dbReference type="Proteomes" id="UP001195769"/>
    </source>
</evidence>
<accession>A0AAD4DU00</accession>
<organism evidence="1 2">
    <name type="scientific">Suillus fuscotomentosus</name>
    <dbReference type="NCBI Taxonomy" id="1912939"/>
    <lineage>
        <taxon>Eukaryota</taxon>
        <taxon>Fungi</taxon>
        <taxon>Dikarya</taxon>
        <taxon>Basidiomycota</taxon>
        <taxon>Agaricomycotina</taxon>
        <taxon>Agaricomycetes</taxon>
        <taxon>Agaricomycetidae</taxon>
        <taxon>Boletales</taxon>
        <taxon>Suillineae</taxon>
        <taxon>Suillaceae</taxon>
        <taxon>Suillus</taxon>
    </lineage>
</organism>
<dbReference type="GeneID" id="64671908"/>
<proteinExistence type="predicted"/>
<reference evidence="1" key="1">
    <citation type="journal article" date="2020" name="New Phytol.">
        <title>Comparative genomics reveals dynamic genome evolution in host specialist ectomycorrhizal fungi.</title>
        <authorList>
            <person name="Lofgren L.A."/>
            <person name="Nguyen N.H."/>
            <person name="Vilgalys R."/>
            <person name="Ruytinx J."/>
            <person name="Liao H.L."/>
            <person name="Branco S."/>
            <person name="Kuo A."/>
            <person name="LaButti K."/>
            <person name="Lipzen A."/>
            <person name="Andreopoulos W."/>
            <person name="Pangilinan J."/>
            <person name="Riley R."/>
            <person name="Hundley H."/>
            <person name="Na H."/>
            <person name="Barry K."/>
            <person name="Grigoriev I.V."/>
            <person name="Stajich J.E."/>
            <person name="Kennedy P.G."/>
        </authorList>
    </citation>
    <scope>NUCLEOTIDE SEQUENCE</scope>
    <source>
        <strain evidence="1">FC203</strain>
    </source>
</reference>
<name>A0AAD4DU00_9AGAM</name>
<sequence>MDTHDKGANYVDFYPASDSNSSRQVMTGLSRFETTLAKAACKRWKDIRTTQALLDSTPTCPSAAAVSRSDILGSKYSAQTAPKVLPVLFASKYAHNYPSLFAGRLSDAQVDYLSPRKFWTTHQFVLGLPQLLLVKWLGTYPTLRRNGATSAGTALQRFASSANVWGMEHPKNISMPTRYFYSARGFSTKSVRTDSLCAQYHR</sequence>
<dbReference type="Proteomes" id="UP001195769">
    <property type="component" value="Unassembled WGS sequence"/>
</dbReference>
<dbReference type="RefSeq" id="XP_041219397.1">
    <property type="nucleotide sequence ID" value="XM_041377610.1"/>
</dbReference>
<gene>
    <name evidence="1" type="ORF">F5891DRAFT_985548</name>
</gene>
<evidence type="ECO:0000313" key="1">
    <source>
        <dbReference type="EMBL" id="KAG1893821.1"/>
    </source>
</evidence>
<dbReference type="AlphaFoldDB" id="A0AAD4DU00"/>
<comment type="caution">
    <text evidence="1">The sequence shown here is derived from an EMBL/GenBank/DDBJ whole genome shotgun (WGS) entry which is preliminary data.</text>
</comment>